<dbReference type="Gene3D" id="1.10.510.10">
    <property type="entry name" value="Transferase(Phosphotransferase) domain 1"/>
    <property type="match status" value="1"/>
</dbReference>
<gene>
    <name evidence="15" type="primary">kdkA</name>
    <name evidence="16" type="ORF">SAMN03084138_01927</name>
</gene>
<evidence type="ECO:0000256" key="9">
    <source>
        <dbReference type="ARBA" id="ARBA00022777"/>
    </source>
</evidence>
<dbReference type="GeneID" id="35871441"/>
<keyword evidence="8 15" id="KW-0547">Nucleotide-binding</keyword>
<comment type="catalytic activity">
    <reaction evidence="14 15">
        <text>an alpha-Kdo-(2-&gt;6)-lipid IVA + ATP = a 4-O-phospho-alpha-Kdo-(2-&gt;6)-lipid IVA + ADP + H(+)</text>
        <dbReference type="Rhea" id="RHEA:74271"/>
        <dbReference type="ChEBI" id="CHEBI:15378"/>
        <dbReference type="ChEBI" id="CHEBI:30616"/>
        <dbReference type="ChEBI" id="CHEBI:176428"/>
        <dbReference type="ChEBI" id="CHEBI:193140"/>
        <dbReference type="ChEBI" id="CHEBI:456216"/>
        <dbReference type="EC" id="2.7.1.166"/>
    </reaction>
</comment>
<evidence type="ECO:0000256" key="14">
    <source>
        <dbReference type="ARBA" id="ARBA00034417"/>
    </source>
</evidence>
<dbReference type="GO" id="GO:0016301">
    <property type="term" value="F:kinase activity"/>
    <property type="evidence" value="ECO:0007669"/>
    <property type="project" value="UniProtKB-KW"/>
</dbReference>
<dbReference type="SUPFAM" id="SSF56112">
    <property type="entry name" value="Protein kinase-like (PK-like)"/>
    <property type="match status" value="1"/>
</dbReference>
<protein>
    <recommendedName>
        <fullName evidence="13 15">3-deoxy-D-manno-octulosonic acid kinase</fullName>
        <shortName evidence="15">Kdo kinase</shortName>
        <ecNumber evidence="4 15">2.7.1.166</ecNumber>
    </recommendedName>
</protein>
<dbReference type="STRING" id="1121869.SAMN03084138_01927"/>
<evidence type="ECO:0000256" key="7">
    <source>
        <dbReference type="ARBA" id="ARBA00022679"/>
    </source>
</evidence>
<dbReference type="AlphaFoldDB" id="A0A1I5PEM6"/>
<dbReference type="InterPro" id="IPR011009">
    <property type="entry name" value="Kinase-like_dom_sf"/>
</dbReference>
<name>A0A1I5PEM6_9GAMM</name>
<keyword evidence="10 15" id="KW-0067">ATP-binding</keyword>
<dbReference type="OrthoDB" id="6854449at2"/>
<keyword evidence="6 15" id="KW-0997">Cell inner membrane</keyword>
<proteinExistence type="inferred from homology"/>
<sequence length="241" mass="27619">MDQLVDNNTRIWFDASLLREDPTQCFDVEFWQQKDAIIGSATGRGTTWFVQTEVLPAALRHYRRGGLFGKLVRDSYAFTGWGNTRSAQEFQLLTYLREKGISVPRPIAARAIRDGLTYQADLLVEKIDDAKDLVDILMEAPLDASHYHRIGVMVRKLHDAGVCHTDLNIHNILLDTTGTCWLIDFDKCGKKAGESWKASNLSRLLRSFRKELNKRHIQWQESDWDALLLGYQEQGHQEQGT</sequence>
<evidence type="ECO:0000256" key="13">
    <source>
        <dbReference type="ARBA" id="ARBA00029511"/>
    </source>
</evidence>
<accession>A0A1I5PEM6</accession>
<evidence type="ECO:0000256" key="15">
    <source>
        <dbReference type="HAMAP-Rule" id="MF_00521"/>
    </source>
</evidence>
<dbReference type="EC" id="2.7.1.166" evidence="4 15"/>
<evidence type="ECO:0000256" key="12">
    <source>
        <dbReference type="ARBA" id="ARBA00023136"/>
    </source>
</evidence>
<dbReference type="HAMAP" id="MF_00521">
    <property type="entry name" value="KDO_kinase"/>
    <property type="match status" value="1"/>
</dbReference>
<evidence type="ECO:0000256" key="5">
    <source>
        <dbReference type="ARBA" id="ARBA00022475"/>
    </source>
</evidence>
<evidence type="ECO:0000256" key="6">
    <source>
        <dbReference type="ARBA" id="ARBA00022519"/>
    </source>
</evidence>
<keyword evidence="7 15" id="KW-0808">Transferase</keyword>
<evidence type="ECO:0000256" key="3">
    <source>
        <dbReference type="ARBA" id="ARBA00010327"/>
    </source>
</evidence>
<evidence type="ECO:0000256" key="4">
    <source>
        <dbReference type="ARBA" id="ARBA00011988"/>
    </source>
</evidence>
<dbReference type="GO" id="GO:0005524">
    <property type="term" value="F:ATP binding"/>
    <property type="evidence" value="ECO:0007669"/>
    <property type="project" value="UniProtKB-UniRule"/>
</dbReference>
<comment type="function">
    <text evidence="15">Catalyzes the ATP-dependent phosphorylation of the 3-deoxy-D-manno-octulosonic acid (Kdo) residue in Kdo-lipid IV(A) at the 4-OH position.</text>
</comment>
<evidence type="ECO:0000256" key="2">
    <source>
        <dbReference type="ARBA" id="ARBA00004713"/>
    </source>
</evidence>
<dbReference type="NCBIfam" id="NF002475">
    <property type="entry name" value="PRK01723.1"/>
    <property type="match status" value="1"/>
</dbReference>
<evidence type="ECO:0000256" key="8">
    <source>
        <dbReference type="ARBA" id="ARBA00022741"/>
    </source>
</evidence>
<evidence type="ECO:0000256" key="10">
    <source>
        <dbReference type="ARBA" id="ARBA00022840"/>
    </source>
</evidence>
<evidence type="ECO:0000256" key="1">
    <source>
        <dbReference type="ARBA" id="ARBA00004515"/>
    </source>
</evidence>
<dbReference type="GO" id="GO:0016773">
    <property type="term" value="F:phosphotransferase activity, alcohol group as acceptor"/>
    <property type="evidence" value="ECO:0007669"/>
    <property type="project" value="UniProtKB-UniRule"/>
</dbReference>
<evidence type="ECO:0000313" key="16">
    <source>
        <dbReference type="EMBL" id="SFP32495.1"/>
    </source>
</evidence>
<dbReference type="GO" id="GO:0005886">
    <property type="term" value="C:plasma membrane"/>
    <property type="evidence" value="ECO:0007669"/>
    <property type="project" value="UniProtKB-SubCell"/>
</dbReference>
<reference evidence="16 17" key="1">
    <citation type="submission" date="2016-10" db="EMBL/GenBank/DDBJ databases">
        <authorList>
            <person name="de Groot N.N."/>
        </authorList>
    </citation>
    <scope>NUCLEOTIDE SEQUENCE [LARGE SCALE GENOMIC DNA]</scope>
    <source>
        <strain evidence="16 17">DSM 15893</strain>
    </source>
</reference>
<keyword evidence="11 15" id="KW-0448">Lipopolysaccharide biosynthesis</keyword>
<keyword evidence="12 15" id="KW-0472">Membrane</keyword>
<evidence type="ECO:0000256" key="11">
    <source>
        <dbReference type="ARBA" id="ARBA00022985"/>
    </source>
</evidence>
<dbReference type="RefSeq" id="WP_017016771.1">
    <property type="nucleotide sequence ID" value="NZ_FOWR01000012.1"/>
</dbReference>
<evidence type="ECO:0000313" key="17">
    <source>
        <dbReference type="Proteomes" id="UP000182692"/>
    </source>
</evidence>
<dbReference type="InterPro" id="IPR022826">
    <property type="entry name" value="KDO_kinase"/>
</dbReference>
<dbReference type="UniPathway" id="UPA00958"/>
<dbReference type="EMBL" id="FOWR01000012">
    <property type="protein sequence ID" value="SFP32495.1"/>
    <property type="molecule type" value="Genomic_DNA"/>
</dbReference>
<feature type="active site" evidence="15">
    <location>
        <position position="166"/>
    </location>
</feature>
<dbReference type="Pfam" id="PF06293">
    <property type="entry name" value="Kdo"/>
    <property type="match status" value="1"/>
</dbReference>
<keyword evidence="5 15" id="KW-1003">Cell membrane</keyword>
<comment type="pathway">
    <text evidence="2 15">Bacterial outer membrane biogenesis; LPS core biosynthesis.</text>
</comment>
<keyword evidence="9 15" id="KW-0418">Kinase</keyword>
<dbReference type="Proteomes" id="UP000182692">
    <property type="component" value="Unassembled WGS sequence"/>
</dbReference>
<organism evidence="16 17">
    <name type="scientific">Enterovibrio norvegicus DSM 15893</name>
    <dbReference type="NCBI Taxonomy" id="1121869"/>
    <lineage>
        <taxon>Bacteria</taxon>
        <taxon>Pseudomonadati</taxon>
        <taxon>Pseudomonadota</taxon>
        <taxon>Gammaproteobacteria</taxon>
        <taxon>Vibrionales</taxon>
        <taxon>Vibrionaceae</taxon>
        <taxon>Enterovibrio</taxon>
    </lineage>
</organism>
<comment type="similarity">
    <text evidence="3 15">Belongs to the protein kinase superfamily. KdkA/RfaP family.</text>
</comment>
<comment type="subcellular location">
    <subcellularLocation>
        <location evidence="1 15">Cell inner membrane</location>
        <topology evidence="1 15">Peripheral membrane protein</topology>
        <orientation evidence="1 15">Cytoplasmic side</orientation>
    </subcellularLocation>
</comment>
<dbReference type="GO" id="GO:0009244">
    <property type="term" value="P:lipopolysaccharide core region biosynthetic process"/>
    <property type="evidence" value="ECO:0007669"/>
    <property type="project" value="UniProtKB-UniRule"/>
</dbReference>